<gene>
    <name evidence="5" type="ORF">DD666_02295</name>
</gene>
<dbReference type="AlphaFoldDB" id="A0A356LBN8"/>
<dbReference type="InterPro" id="IPR028082">
    <property type="entry name" value="Peripla_BP_I"/>
</dbReference>
<protein>
    <submittedName>
        <fullName evidence="5">LacI family transcriptional regulator</fullName>
    </submittedName>
</protein>
<keyword evidence="3" id="KW-0804">Transcription</keyword>
<dbReference type="Pfam" id="PF00356">
    <property type="entry name" value="LacI"/>
    <property type="match status" value="1"/>
</dbReference>
<dbReference type="SUPFAM" id="SSF53822">
    <property type="entry name" value="Periplasmic binding protein-like I"/>
    <property type="match status" value="1"/>
</dbReference>
<dbReference type="GO" id="GO:0000976">
    <property type="term" value="F:transcription cis-regulatory region binding"/>
    <property type="evidence" value="ECO:0007669"/>
    <property type="project" value="TreeGrafter"/>
</dbReference>
<dbReference type="Pfam" id="PF13377">
    <property type="entry name" value="Peripla_BP_3"/>
    <property type="match status" value="1"/>
</dbReference>
<feature type="domain" description="HTH lacI-type" evidence="4">
    <location>
        <begin position="8"/>
        <end position="62"/>
    </location>
</feature>
<evidence type="ECO:0000313" key="6">
    <source>
        <dbReference type="Proteomes" id="UP000264036"/>
    </source>
</evidence>
<evidence type="ECO:0000256" key="1">
    <source>
        <dbReference type="ARBA" id="ARBA00023015"/>
    </source>
</evidence>
<dbReference type="InterPro" id="IPR010982">
    <property type="entry name" value="Lambda_DNA-bd_dom_sf"/>
</dbReference>
<evidence type="ECO:0000256" key="2">
    <source>
        <dbReference type="ARBA" id="ARBA00023125"/>
    </source>
</evidence>
<name>A0A356LBN8_9BURK</name>
<keyword evidence="2" id="KW-0238">DNA-binding</keyword>
<accession>A0A356LBN8</accession>
<dbReference type="CDD" id="cd01392">
    <property type="entry name" value="HTH_LacI"/>
    <property type="match status" value="1"/>
</dbReference>
<reference evidence="5 6" key="1">
    <citation type="journal article" date="2018" name="Nat. Biotechnol.">
        <title>A standardized bacterial taxonomy based on genome phylogeny substantially revises the tree of life.</title>
        <authorList>
            <person name="Parks D.H."/>
            <person name="Chuvochina M."/>
            <person name="Waite D.W."/>
            <person name="Rinke C."/>
            <person name="Skarshewski A."/>
            <person name="Chaumeil P.A."/>
            <person name="Hugenholtz P."/>
        </authorList>
    </citation>
    <scope>NUCLEOTIDE SEQUENCE [LARGE SCALE GENOMIC DNA]</scope>
    <source>
        <strain evidence="5">UBA10707</strain>
    </source>
</reference>
<dbReference type="SUPFAM" id="SSF47413">
    <property type="entry name" value="lambda repressor-like DNA-binding domains"/>
    <property type="match status" value="1"/>
</dbReference>
<dbReference type="PROSITE" id="PS50932">
    <property type="entry name" value="HTH_LACI_2"/>
    <property type="match status" value="1"/>
</dbReference>
<dbReference type="PANTHER" id="PTHR30146">
    <property type="entry name" value="LACI-RELATED TRANSCRIPTIONAL REPRESSOR"/>
    <property type="match status" value="1"/>
</dbReference>
<evidence type="ECO:0000259" key="4">
    <source>
        <dbReference type="PROSITE" id="PS50932"/>
    </source>
</evidence>
<dbReference type="SMART" id="SM00354">
    <property type="entry name" value="HTH_LACI"/>
    <property type="match status" value="1"/>
</dbReference>
<organism evidence="5 6">
    <name type="scientific">Advenella kashmirensis</name>
    <dbReference type="NCBI Taxonomy" id="310575"/>
    <lineage>
        <taxon>Bacteria</taxon>
        <taxon>Pseudomonadati</taxon>
        <taxon>Pseudomonadota</taxon>
        <taxon>Betaproteobacteria</taxon>
        <taxon>Burkholderiales</taxon>
        <taxon>Alcaligenaceae</taxon>
    </lineage>
</organism>
<evidence type="ECO:0000256" key="3">
    <source>
        <dbReference type="ARBA" id="ARBA00023163"/>
    </source>
</evidence>
<proteinExistence type="predicted"/>
<dbReference type="Gene3D" id="3.40.50.2300">
    <property type="match status" value="2"/>
</dbReference>
<sequence>MKNRSDRISILDIATQAGVSPATVSRVFNAPQLVNERTRQQILAVALEQGYRPNASARTLRTQRSRVIGVVLPTLTNPVFAECLQGITQATATHGYAIMPATTEYKIANEIEAVAQLQAFGVDGVLLVVSDAQTSQAVRNLRAQETPYVLVYNRHPDHPCVSVEGELAVHDLVQDLVQLGHTRIAMVCGQLQASDRAQQRYAGFVAGMKKARVKPAALIEVPFVETAIEKVSSVLNTYSRPTALICSNDLLAVRAMRAAHQCRLRVPQDISVTGFDGIGLGQDLTPALSTIAQPNAEMGHEGVQLLVRSIEEGTVPAAGDSITLDYEFHRGESCAQAPIDHCANS</sequence>
<dbReference type="InterPro" id="IPR000843">
    <property type="entry name" value="HTH_LacI"/>
</dbReference>
<evidence type="ECO:0000313" key="5">
    <source>
        <dbReference type="EMBL" id="HBP28229.1"/>
    </source>
</evidence>
<dbReference type="InterPro" id="IPR046335">
    <property type="entry name" value="LacI/GalR-like_sensor"/>
</dbReference>
<keyword evidence="1" id="KW-0805">Transcription regulation</keyword>
<dbReference type="GO" id="GO:0003700">
    <property type="term" value="F:DNA-binding transcription factor activity"/>
    <property type="evidence" value="ECO:0007669"/>
    <property type="project" value="TreeGrafter"/>
</dbReference>
<dbReference type="Gene3D" id="1.10.260.40">
    <property type="entry name" value="lambda repressor-like DNA-binding domains"/>
    <property type="match status" value="1"/>
</dbReference>
<comment type="caution">
    <text evidence="5">The sequence shown here is derived from an EMBL/GenBank/DDBJ whole genome shotgun (WGS) entry which is preliminary data.</text>
</comment>
<dbReference type="EMBL" id="DOEK01000004">
    <property type="protein sequence ID" value="HBP28229.1"/>
    <property type="molecule type" value="Genomic_DNA"/>
</dbReference>
<dbReference type="PANTHER" id="PTHR30146:SF138">
    <property type="entry name" value="TRANSCRIPTIONAL REGULATORY PROTEIN"/>
    <property type="match status" value="1"/>
</dbReference>
<dbReference type="Proteomes" id="UP000264036">
    <property type="component" value="Unassembled WGS sequence"/>
</dbReference>